<reference evidence="7" key="1">
    <citation type="submission" date="2021-03" db="EMBL/GenBank/DDBJ databases">
        <title>Chromosome level genome of the anhydrobiotic midge Polypedilum vanderplanki.</title>
        <authorList>
            <person name="Yoshida Y."/>
            <person name="Kikawada T."/>
            <person name="Gusev O."/>
        </authorList>
    </citation>
    <scope>NUCLEOTIDE SEQUENCE</scope>
    <source>
        <strain evidence="7">NIAS01</strain>
        <tissue evidence="7">Whole body or cell culture</tissue>
    </source>
</reference>
<evidence type="ECO:0000256" key="5">
    <source>
        <dbReference type="SAM" id="MobiDB-lite"/>
    </source>
</evidence>
<comment type="caution">
    <text evidence="7">The sequence shown here is derived from an EMBL/GenBank/DDBJ whole genome shotgun (WGS) entry which is preliminary data.</text>
</comment>
<name>A0A9J6BL00_POLVA</name>
<evidence type="ECO:0000313" key="7">
    <source>
        <dbReference type="EMBL" id="KAG5670171.1"/>
    </source>
</evidence>
<evidence type="ECO:0000256" key="2">
    <source>
        <dbReference type="ARBA" id="ARBA00022771"/>
    </source>
</evidence>
<feature type="domain" description="MYND-type" evidence="6">
    <location>
        <begin position="125"/>
        <end position="161"/>
    </location>
</feature>
<evidence type="ECO:0000256" key="4">
    <source>
        <dbReference type="PROSITE-ProRule" id="PRU00134"/>
    </source>
</evidence>
<dbReference type="Pfam" id="PF01753">
    <property type="entry name" value="zf-MYND"/>
    <property type="match status" value="1"/>
</dbReference>
<dbReference type="AlphaFoldDB" id="A0A9J6BL00"/>
<dbReference type="Gene3D" id="6.10.140.2220">
    <property type="match status" value="1"/>
</dbReference>
<dbReference type="InterPro" id="IPR007320">
    <property type="entry name" value="PDCD2_C"/>
</dbReference>
<keyword evidence="2 4" id="KW-0863">Zinc-finger</keyword>
<dbReference type="GO" id="GO:0005737">
    <property type="term" value="C:cytoplasm"/>
    <property type="evidence" value="ECO:0007669"/>
    <property type="project" value="InterPro"/>
</dbReference>
<dbReference type="Pfam" id="PF04194">
    <property type="entry name" value="PDCD2_C"/>
    <property type="match status" value="1"/>
</dbReference>
<accession>A0A9J6BL00</accession>
<dbReference type="InterPro" id="IPR002893">
    <property type="entry name" value="Znf_MYND"/>
</dbReference>
<evidence type="ECO:0000259" key="6">
    <source>
        <dbReference type="PROSITE" id="PS50865"/>
    </source>
</evidence>
<dbReference type="SUPFAM" id="SSF144232">
    <property type="entry name" value="HIT/MYND zinc finger-like"/>
    <property type="match status" value="1"/>
</dbReference>
<evidence type="ECO:0000256" key="1">
    <source>
        <dbReference type="ARBA" id="ARBA00022723"/>
    </source>
</evidence>
<keyword evidence="8" id="KW-1185">Reference proteome</keyword>
<sequence>MACTSEVKYVDLGFAEEQESWLLTNRYFPSKIGGKIALLDLLCEYCNEPCIFLCQVYAGSEKVSHAFHRSIFVFICKNGKCCSLNQSGNIKVLRSQLPLKNQFYPDTPPDETIESEPIKPSVNLCNVCGCKGPMVCGKCRKIHYCGQVHQKLDWKTHKKLCGKEDTQQQQNSEVLFPEYEIVIEREESSNIKGPESEKEAEKRRLREYDEMVKNGKTGGMSDISEKDLQEFAESKEDKTFGKFKKAIEENPTQVLRYSRHGKPLWISDNGILNSSQIPKCNNCGSRRTFEFQIMPQMLNELKNYEIDWGIIAIYTCEKDCDITGKYVEEFCYKQDIIKGNDDIDTDMKMTQMNVNDESDDEELKEEEKPKEKMPKTQLKTKKPQSNGNQTKKSFQESDDW</sequence>
<keyword evidence="3" id="KW-0862">Zinc</keyword>
<feature type="compositionally biased region" description="Polar residues" evidence="5">
    <location>
        <begin position="383"/>
        <end position="392"/>
    </location>
</feature>
<protein>
    <recommendedName>
        <fullName evidence="6">MYND-type domain-containing protein</fullName>
    </recommendedName>
</protein>
<keyword evidence="1" id="KW-0479">Metal-binding</keyword>
<dbReference type="OrthoDB" id="443682at2759"/>
<dbReference type="PANTHER" id="PTHR12298:SF4">
    <property type="entry name" value="PROGRAMMED CELL DEATH PROTEIN 2"/>
    <property type="match status" value="1"/>
</dbReference>
<evidence type="ECO:0000256" key="3">
    <source>
        <dbReference type="ARBA" id="ARBA00022833"/>
    </source>
</evidence>
<feature type="compositionally biased region" description="Basic and acidic residues" evidence="5">
    <location>
        <begin position="365"/>
        <end position="374"/>
    </location>
</feature>
<organism evidence="7 8">
    <name type="scientific">Polypedilum vanderplanki</name>
    <name type="common">Sleeping chironomid midge</name>
    <dbReference type="NCBI Taxonomy" id="319348"/>
    <lineage>
        <taxon>Eukaryota</taxon>
        <taxon>Metazoa</taxon>
        <taxon>Ecdysozoa</taxon>
        <taxon>Arthropoda</taxon>
        <taxon>Hexapoda</taxon>
        <taxon>Insecta</taxon>
        <taxon>Pterygota</taxon>
        <taxon>Neoptera</taxon>
        <taxon>Endopterygota</taxon>
        <taxon>Diptera</taxon>
        <taxon>Nematocera</taxon>
        <taxon>Chironomoidea</taxon>
        <taxon>Chironomidae</taxon>
        <taxon>Chironominae</taxon>
        <taxon>Polypedilum</taxon>
        <taxon>Polypedilum</taxon>
    </lineage>
</organism>
<dbReference type="Proteomes" id="UP001107558">
    <property type="component" value="Chromosome 3"/>
</dbReference>
<dbReference type="GO" id="GO:0008270">
    <property type="term" value="F:zinc ion binding"/>
    <property type="evidence" value="ECO:0007669"/>
    <property type="project" value="UniProtKB-KW"/>
</dbReference>
<feature type="region of interest" description="Disordered" evidence="5">
    <location>
        <begin position="352"/>
        <end position="400"/>
    </location>
</feature>
<proteinExistence type="predicted"/>
<gene>
    <name evidence="7" type="ORF">PVAND_000452</name>
</gene>
<dbReference type="GO" id="GO:0005634">
    <property type="term" value="C:nucleus"/>
    <property type="evidence" value="ECO:0007669"/>
    <property type="project" value="TreeGrafter"/>
</dbReference>
<dbReference type="EMBL" id="JADBJN010000003">
    <property type="protein sequence ID" value="KAG5670171.1"/>
    <property type="molecule type" value="Genomic_DNA"/>
</dbReference>
<dbReference type="PROSITE" id="PS01360">
    <property type="entry name" value="ZF_MYND_1"/>
    <property type="match status" value="1"/>
</dbReference>
<dbReference type="PROSITE" id="PS50865">
    <property type="entry name" value="ZF_MYND_2"/>
    <property type="match status" value="1"/>
</dbReference>
<evidence type="ECO:0000313" key="8">
    <source>
        <dbReference type="Proteomes" id="UP001107558"/>
    </source>
</evidence>
<dbReference type="PANTHER" id="PTHR12298">
    <property type="entry name" value="PCDC2 PROGRAMMED CELL DEATH PROTEIN 2 -RELATED"/>
    <property type="match status" value="1"/>
</dbReference>